<dbReference type="InterPro" id="IPR013978">
    <property type="entry name" value="MEKHLA"/>
</dbReference>
<dbReference type="Pfam" id="PF08670">
    <property type="entry name" value="MEKHLA"/>
    <property type="match status" value="1"/>
</dbReference>
<evidence type="ECO:0000259" key="1">
    <source>
        <dbReference type="Pfam" id="PF08670"/>
    </source>
</evidence>
<evidence type="ECO:0000313" key="3">
    <source>
        <dbReference type="Proteomes" id="UP000009336"/>
    </source>
</evidence>
<dbReference type="InterPro" id="IPR035965">
    <property type="entry name" value="PAS-like_dom_sf"/>
</dbReference>
<name>K8WT99_9GAMM</name>
<dbReference type="EMBL" id="AKKL01000012">
    <property type="protein sequence ID" value="EKT63803.1"/>
    <property type="molecule type" value="Genomic_DNA"/>
</dbReference>
<dbReference type="PATRIC" id="fig|1141662.3.peg.614"/>
<proteinExistence type="predicted"/>
<keyword evidence="3" id="KW-1185">Reference proteome</keyword>
<organism evidence="2 3">
    <name type="scientific">Providencia burhodogranariea DSM 19968</name>
    <dbReference type="NCBI Taxonomy" id="1141662"/>
    <lineage>
        <taxon>Bacteria</taxon>
        <taxon>Pseudomonadati</taxon>
        <taxon>Pseudomonadota</taxon>
        <taxon>Gammaproteobacteria</taxon>
        <taxon>Enterobacterales</taxon>
        <taxon>Morganellaceae</taxon>
        <taxon>Providencia</taxon>
    </lineage>
</organism>
<dbReference type="eggNOG" id="ENOG5032SCF">
    <property type="taxonomic scope" value="Bacteria"/>
</dbReference>
<dbReference type="Proteomes" id="UP000009336">
    <property type="component" value="Unassembled WGS sequence"/>
</dbReference>
<protein>
    <submittedName>
        <fullName evidence="2">MEKHLA domain-containing protein</fullName>
    </submittedName>
</protein>
<dbReference type="OrthoDB" id="9794448at2"/>
<feature type="domain" description="MEKHLA" evidence="1">
    <location>
        <begin position="32"/>
        <end position="149"/>
    </location>
</feature>
<sequence length="158" mass="18812">MKIFLERDLLKKIDMCFMRLNNSPLPVPDDIDDRYLWLHECAPYAIVAHDALLDPYFIYANQTALTCFKYSREEFLQMRSRFSAIYGERAERQRLLDDVHHNGIVYDYSGIRIDKMKMPFTIYDGIVWQLTDERYGSHENTWGQAACFYYQLNDKVSV</sequence>
<dbReference type="AlphaFoldDB" id="K8WT99"/>
<dbReference type="RefSeq" id="WP_008910650.1">
    <property type="nucleotide sequence ID" value="NZ_KB233222.1"/>
</dbReference>
<reference evidence="2 3" key="1">
    <citation type="journal article" date="2012" name="BMC Genomics">
        <title>Comparative genomics of bacteria in the genus Providencia isolated from wild Drosophila melanogaster.</title>
        <authorList>
            <person name="Galac M.R."/>
            <person name="Lazzaro B.P."/>
        </authorList>
    </citation>
    <scope>NUCLEOTIDE SEQUENCE [LARGE SCALE GENOMIC DNA]</scope>
    <source>
        <strain evidence="2 3">DSM 19968</strain>
    </source>
</reference>
<comment type="caution">
    <text evidence="2">The sequence shown here is derived from an EMBL/GenBank/DDBJ whole genome shotgun (WGS) entry which is preliminary data.</text>
</comment>
<dbReference type="SUPFAM" id="SSF55785">
    <property type="entry name" value="PYP-like sensor domain (PAS domain)"/>
    <property type="match status" value="1"/>
</dbReference>
<dbReference type="Gene3D" id="3.30.450.20">
    <property type="entry name" value="PAS domain"/>
    <property type="match status" value="1"/>
</dbReference>
<dbReference type="HOGENOM" id="CLU_115296_0_0_6"/>
<evidence type="ECO:0000313" key="2">
    <source>
        <dbReference type="EMBL" id="EKT63803.1"/>
    </source>
</evidence>
<gene>
    <name evidence="2" type="ORF">OOA_03039</name>
</gene>
<accession>K8WT99</accession>